<evidence type="ECO:0000313" key="2">
    <source>
        <dbReference type="Proteomes" id="UP001596116"/>
    </source>
</evidence>
<dbReference type="Proteomes" id="UP001596116">
    <property type="component" value="Unassembled WGS sequence"/>
</dbReference>
<dbReference type="RefSeq" id="WP_379880861.1">
    <property type="nucleotide sequence ID" value="NZ_JBHPON010000003.1"/>
</dbReference>
<organism evidence="1 2">
    <name type="scientific">Hyphococcus aureus</name>
    <dbReference type="NCBI Taxonomy" id="2666033"/>
    <lineage>
        <taxon>Bacteria</taxon>
        <taxon>Pseudomonadati</taxon>
        <taxon>Pseudomonadota</taxon>
        <taxon>Alphaproteobacteria</taxon>
        <taxon>Parvularculales</taxon>
        <taxon>Parvularculaceae</taxon>
        <taxon>Hyphococcus</taxon>
    </lineage>
</organism>
<name>A0ABW1L3K6_9PROT</name>
<dbReference type="EMBL" id="JBHPON010000003">
    <property type="protein sequence ID" value="MFC6037746.1"/>
    <property type="molecule type" value="Genomic_DNA"/>
</dbReference>
<accession>A0ABW1L3K6</accession>
<reference evidence="1 2" key="1">
    <citation type="submission" date="2024-09" db="EMBL/GenBank/DDBJ databases">
        <authorList>
            <person name="Zhang Z.-H."/>
        </authorList>
    </citation>
    <scope>NUCLEOTIDE SEQUENCE [LARGE SCALE GENOMIC DNA]</scope>
    <source>
        <strain evidence="1 2">HHTR114</strain>
    </source>
</reference>
<proteinExistence type="predicted"/>
<sequence>MTNVIKLTYEERKALAFRHLKLDGWRQTITMKRRAFIGPAGFSPTEARTFAHELENRGAADVATNLRAGANRIDAGERDDVNVPDRDPDYVCHGDCCTNVPMDS</sequence>
<comment type="caution">
    <text evidence="1">The sequence shown here is derived from an EMBL/GenBank/DDBJ whole genome shotgun (WGS) entry which is preliminary data.</text>
</comment>
<keyword evidence="2" id="KW-1185">Reference proteome</keyword>
<evidence type="ECO:0000313" key="1">
    <source>
        <dbReference type="EMBL" id="MFC6037746.1"/>
    </source>
</evidence>
<protein>
    <submittedName>
        <fullName evidence="1">Uncharacterized protein</fullName>
    </submittedName>
</protein>
<gene>
    <name evidence="1" type="ORF">ACFMB1_19495</name>
</gene>